<dbReference type="EMBL" id="MEVJ01000045">
    <property type="protein sequence ID" value="OGC56639.1"/>
    <property type="molecule type" value="Genomic_DNA"/>
</dbReference>
<sequence length="461" mass="52300">MTLGAPSMENQQESFRDSLINVVGSVKSEPSYKPDVDRQLEVLAALPEDFMERISDFIVEQRREQRFYDEKRHKIPEPENLEKIVSGKVFELICEYDNELNQSSDAGQLLIDMMHNPHDTGLPERFYHKRNPDIASIATNKKGDLVIRSVGEAKLGKLDIRCYEQLEKNGIRTTVRELVDYLNSEESDALGIPWLIQLKADGHKVVLSNQFKQRLIIPAAVDTHKTSLFVDHQKFKFEGRTADMAKLTTTILPKETDVVNSAFSHAEVMAITSFVIDSLSQESQEGQIDSIITEPLEEMDGNDRYSNPVSIALPIDDVVAKCIKMTFNPDKNIKDRAEYDLVRGQIDSLTPQDVIAIWFLDLGFEHISKNNIKGMEKQLNGTPEGEALAQISKLYQMAISEENTTPIKLLEESVTDPLLHIAINNLKIDPSMRRFITEERIKQLAALQFAKDNFQILLGKE</sequence>
<reference evidence="1 2" key="1">
    <citation type="journal article" date="2016" name="Nat. Commun.">
        <title>Thousands of microbial genomes shed light on interconnected biogeochemical processes in an aquifer system.</title>
        <authorList>
            <person name="Anantharaman K."/>
            <person name="Brown C.T."/>
            <person name="Hug L.A."/>
            <person name="Sharon I."/>
            <person name="Castelle C.J."/>
            <person name="Probst A.J."/>
            <person name="Thomas B.C."/>
            <person name="Singh A."/>
            <person name="Wilkins M.J."/>
            <person name="Karaoz U."/>
            <person name="Brodie E.L."/>
            <person name="Williams K.H."/>
            <person name="Hubbard S.S."/>
            <person name="Banfield J.F."/>
        </authorList>
    </citation>
    <scope>NUCLEOTIDE SEQUENCE [LARGE SCALE GENOMIC DNA]</scope>
</reference>
<comment type="caution">
    <text evidence="1">The sequence shown here is derived from an EMBL/GenBank/DDBJ whole genome shotgun (WGS) entry which is preliminary data.</text>
</comment>
<evidence type="ECO:0000313" key="2">
    <source>
        <dbReference type="Proteomes" id="UP000178346"/>
    </source>
</evidence>
<protein>
    <submittedName>
        <fullName evidence="1">Uncharacterized protein</fullName>
    </submittedName>
</protein>
<evidence type="ECO:0000313" key="1">
    <source>
        <dbReference type="EMBL" id="OGC56639.1"/>
    </source>
</evidence>
<gene>
    <name evidence="1" type="ORF">A2976_04500</name>
</gene>
<proteinExistence type="predicted"/>
<organism evidence="1 2">
    <name type="scientific">candidate division WWE3 bacterium RIFCSPLOWO2_01_FULL_41_9</name>
    <dbReference type="NCBI Taxonomy" id="1802626"/>
    <lineage>
        <taxon>Bacteria</taxon>
        <taxon>Katanobacteria</taxon>
    </lineage>
</organism>
<dbReference type="AlphaFoldDB" id="A0A1F4VHI5"/>
<accession>A0A1F4VHI5</accession>
<dbReference type="Proteomes" id="UP000178346">
    <property type="component" value="Unassembled WGS sequence"/>
</dbReference>
<name>A0A1F4VHI5_UNCKA</name>